<dbReference type="Pfam" id="PF05978">
    <property type="entry name" value="UNC-93"/>
    <property type="match status" value="1"/>
</dbReference>
<evidence type="ECO:0000256" key="2">
    <source>
        <dbReference type="ARBA" id="ARBA00009172"/>
    </source>
</evidence>
<feature type="transmembrane region" description="Helical" evidence="7">
    <location>
        <begin position="55"/>
        <end position="75"/>
    </location>
</feature>
<gene>
    <name evidence="9" type="primary">LOC110978386</name>
</gene>
<feature type="transmembrane region" description="Helical" evidence="7">
    <location>
        <begin position="111"/>
        <end position="132"/>
    </location>
</feature>
<reference evidence="9" key="1">
    <citation type="submission" date="2025-08" db="UniProtKB">
        <authorList>
            <consortium name="RefSeq"/>
        </authorList>
    </citation>
    <scope>IDENTIFICATION</scope>
</reference>
<feature type="transmembrane region" description="Helical" evidence="7">
    <location>
        <begin position="434"/>
        <end position="455"/>
    </location>
</feature>
<dbReference type="OrthoDB" id="78663at2759"/>
<evidence type="ECO:0000256" key="5">
    <source>
        <dbReference type="ARBA" id="ARBA00023136"/>
    </source>
</evidence>
<keyword evidence="3 7" id="KW-0812">Transmembrane</keyword>
<feature type="transmembrane region" description="Helical" evidence="7">
    <location>
        <begin position="26"/>
        <end position="43"/>
    </location>
</feature>
<feature type="region of interest" description="Disordered" evidence="6">
    <location>
        <begin position="470"/>
        <end position="502"/>
    </location>
</feature>
<dbReference type="Proteomes" id="UP000694845">
    <property type="component" value="Unplaced"/>
</dbReference>
<dbReference type="InterPro" id="IPR051951">
    <property type="entry name" value="UNC-93_regulatory"/>
</dbReference>
<comment type="subcellular location">
    <subcellularLocation>
        <location evidence="1">Membrane</location>
        <topology evidence="1">Multi-pass membrane protein</topology>
    </subcellularLocation>
</comment>
<keyword evidence="4 7" id="KW-1133">Transmembrane helix</keyword>
<dbReference type="AlphaFoldDB" id="A0A8B7Y743"/>
<dbReference type="SUPFAM" id="SSF103473">
    <property type="entry name" value="MFS general substrate transporter"/>
    <property type="match status" value="1"/>
</dbReference>
<evidence type="ECO:0000256" key="4">
    <source>
        <dbReference type="ARBA" id="ARBA00022989"/>
    </source>
</evidence>
<dbReference type="OMA" id="QAVCAGH"/>
<dbReference type="RefSeq" id="XP_022089034.1">
    <property type="nucleotide sequence ID" value="XM_022233342.1"/>
</dbReference>
<evidence type="ECO:0000256" key="7">
    <source>
        <dbReference type="SAM" id="Phobius"/>
    </source>
</evidence>
<dbReference type="InterPro" id="IPR036259">
    <property type="entry name" value="MFS_trans_sf"/>
</dbReference>
<feature type="transmembrane region" description="Helical" evidence="7">
    <location>
        <begin position="223"/>
        <end position="243"/>
    </location>
</feature>
<sequence length="502" mass="54115">MYAKEKVKMDSTSDRHRAIRLQWKRFFVFSVCYFLCFTAFRGLRDLQSTLNSAEGAGLASLAILNVCCAVAGLLVPAVIRSKLGTKWSMVLGMSLFTLYTAGNYFTNAYLLIFTGTVLGIGAAFVWVSRGTYITAVAMELAAVNQRDPAADVALLHGIFFSVSRSSTVCGNVISSLVFQKGWQLMDHDEPFDLGFCGIHACGSSDIANSTGALVPPDQGSRNLLLSIYVGFGILAVVIAVVCLERVPPKASPDTDAGEVVSTSKELFHGMLSTLCLMRQPRMALLIPLLAFGGVDVAFTAGHFTKFFIGCTQGIQAVGFVGVSMYVTAVVISPVMGRLMKYTGRVPVFFAGAAVYLLLLLVMALWDPESGQLWHLFAMASGLGFPRATIPTIGSILLGLLFPDQKEAAFGNLCFWQSLGFAFISILGVTEAVCASHVIAVTVGALLTVLVLYSILEFRVHRDKRRPSERVQYVPAGTDMDSGGHKEGRLDTGLGETVNEMDQ</sequence>
<feature type="transmembrane region" description="Helical" evidence="7">
    <location>
        <begin position="284"/>
        <end position="308"/>
    </location>
</feature>
<evidence type="ECO:0000256" key="6">
    <source>
        <dbReference type="SAM" id="MobiDB-lite"/>
    </source>
</evidence>
<proteinExistence type="inferred from homology"/>
<name>A0A8B7Y743_ACAPL</name>
<evidence type="ECO:0000256" key="3">
    <source>
        <dbReference type="ARBA" id="ARBA00022692"/>
    </source>
</evidence>
<evidence type="ECO:0000256" key="1">
    <source>
        <dbReference type="ARBA" id="ARBA00004141"/>
    </source>
</evidence>
<organism evidence="8 9">
    <name type="scientific">Acanthaster planci</name>
    <name type="common">Crown-of-thorns starfish</name>
    <dbReference type="NCBI Taxonomy" id="133434"/>
    <lineage>
        <taxon>Eukaryota</taxon>
        <taxon>Metazoa</taxon>
        <taxon>Echinodermata</taxon>
        <taxon>Eleutherozoa</taxon>
        <taxon>Asterozoa</taxon>
        <taxon>Asteroidea</taxon>
        <taxon>Valvatacea</taxon>
        <taxon>Valvatida</taxon>
        <taxon>Acanthasteridae</taxon>
        <taxon>Acanthaster</taxon>
    </lineage>
</organism>
<keyword evidence="5 7" id="KW-0472">Membrane</keyword>
<accession>A0A8B7Y743</accession>
<evidence type="ECO:0000313" key="8">
    <source>
        <dbReference type="Proteomes" id="UP000694845"/>
    </source>
</evidence>
<keyword evidence="8" id="KW-1185">Reference proteome</keyword>
<feature type="transmembrane region" description="Helical" evidence="7">
    <location>
        <begin position="314"/>
        <end position="335"/>
    </location>
</feature>
<feature type="transmembrane region" description="Helical" evidence="7">
    <location>
        <begin position="408"/>
        <end position="428"/>
    </location>
</feature>
<feature type="transmembrane region" description="Helical" evidence="7">
    <location>
        <begin position="371"/>
        <end position="401"/>
    </location>
</feature>
<dbReference type="GO" id="GO:0016020">
    <property type="term" value="C:membrane"/>
    <property type="evidence" value="ECO:0007669"/>
    <property type="project" value="UniProtKB-SubCell"/>
</dbReference>
<dbReference type="Gene3D" id="1.20.1250.20">
    <property type="entry name" value="MFS general substrate transporter like domains"/>
    <property type="match status" value="2"/>
</dbReference>
<dbReference type="InterPro" id="IPR010291">
    <property type="entry name" value="Ion_channel_UNC-93"/>
</dbReference>
<dbReference type="GeneID" id="110978386"/>
<protein>
    <submittedName>
        <fullName evidence="9">Protein unc-93 homolog A-like isoform X1</fullName>
    </submittedName>
</protein>
<comment type="similarity">
    <text evidence="2">Belongs to the unc-93 family.</text>
</comment>
<dbReference type="PANTHER" id="PTHR19444:SF13">
    <property type="entry name" value="PROTEIN UNC-93 HOMOLOG A"/>
    <property type="match status" value="1"/>
</dbReference>
<evidence type="ECO:0000313" key="9">
    <source>
        <dbReference type="RefSeq" id="XP_022089034.1"/>
    </source>
</evidence>
<dbReference type="PANTHER" id="PTHR19444">
    <property type="entry name" value="UNC-93 RELATED"/>
    <property type="match status" value="1"/>
</dbReference>
<dbReference type="KEGG" id="aplc:110978386"/>
<feature type="transmembrane region" description="Helical" evidence="7">
    <location>
        <begin position="347"/>
        <end position="365"/>
    </location>
</feature>